<gene>
    <name evidence="1" type="ORF">DP106_07375</name>
</gene>
<dbReference type="SUPFAM" id="SSF46785">
    <property type="entry name" value="Winged helix' DNA-binding domain"/>
    <property type="match status" value="1"/>
</dbReference>
<organism evidence="1 2">
    <name type="scientific">Halonotius pteroides</name>
    <dbReference type="NCBI Taxonomy" id="268735"/>
    <lineage>
        <taxon>Archaea</taxon>
        <taxon>Methanobacteriati</taxon>
        <taxon>Methanobacteriota</taxon>
        <taxon>Stenosarchaea group</taxon>
        <taxon>Halobacteria</taxon>
        <taxon>Halobacteriales</taxon>
        <taxon>Haloferacaceae</taxon>
        <taxon>Halonotius</taxon>
    </lineage>
</organism>
<name>A0A3A6Q0G9_9EURY</name>
<dbReference type="EMBL" id="QMDW01000008">
    <property type="protein sequence ID" value="RJX49921.1"/>
    <property type="molecule type" value="Genomic_DNA"/>
</dbReference>
<accession>A0A3A6Q0G9</accession>
<dbReference type="RefSeq" id="WP_120084408.1">
    <property type="nucleotide sequence ID" value="NZ_QMDW01000008.1"/>
</dbReference>
<evidence type="ECO:0000313" key="2">
    <source>
        <dbReference type="Proteomes" id="UP000281564"/>
    </source>
</evidence>
<dbReference type="AlphaFoldDB" id="A0A3A6Q0G9"/>
<comment type="caution">
    <text evidence="1">The sequence shown here is derived from an EMBL/GenBank/DDBJ whole genome shotgun (WGS) entry which is preliminary data.</text>
</comment>
<dbReference type="InterPro" id="IPR036390">
    <property type="entry name" value="WH_DNA-bd_sf"/>
</dbReference>
<dbReference type="OrthoDB" id="325082at2157"/>
<protein>
    <submittedName>
        <fullName evidence="1">Transcriptional regulator</fullName>
    </submittedName>
</protein>
<dbReference type="Proteomes" id="UP000281564">
    <property type="component" value="Unassembled WGS sequence"/>
</dbReference>
<proteinExistence type="predicted"/>
<evidence type="ECO:0000313" key="1">
    <source>
        <dbReference type="EMBL" id="RJX49921.1"/>
    </source>
</evidence>
<sequence length="144" mass="15864">MTESNPTELAANGAESYPETLRITVGSVASMVDAAVTQLDGEDSAEEAIRSFDRVADIRQLLTERRLEVMRSIMTAPPDSISDLADRLNRNYSEVHSDVAVLADHDIIYFESDGRAKRPVIPYERVHIDIEVVGDTSSERAAIS</sequence>
<keyword evidence="2" id="KW-1185">Reference proteome</keyword>
<dbReference type="Pfam" id="PF25212">
    <property type="entry name" value="HVO_A0114"/>
    <property type="match status" value="1"/>
</dbReference>
<reference evidence="1 2" key="1">
    <citation type="submission" date="2018-06" db="EMBL/GenBank/DDBJ databases">
        <title>Halonotius sp. F13-13 a new haloarchaeeon isolated from a solar saltern from Isla Cristina, Huelva, Spain.</title>
        <authorList>
            <person name="Duran-Viseras A."/>
            <person name="Sanchez-Porro C."/>
            <person name="Ventosa A."/>
        </authorList>
    </citation>
    <scope>NUCLEOTIDE SEQUENCE [LARGE SCALE GENOMIC DNA]</scope>
    <source>
        <strain evidence="1 2">CECT 7525</strain>
    </source>
</reference>